<protein>
    <submittedName>
        <fullName evidence="9">N-acetylglucosamine-6-phosphate deacetylase</fullName>
        <ecNumber evidence="9">3.5.1.25</ecNumber>
    </submittedName>
</protein>
<dbReference type="EMBL" id="JACHFW010000009">
    <property type="protein sequence ID" value="MBB5265106.1"/>
    <property type="molecule type" value="Genomic_DNA"/>
</dbReference>
<keyword evidence="2 7" id="KW-0479">Metal-binding</keyword>
<dbReference type="Proteomes" id="UP000543642">
    <property type="component" value="Unassembled WGS sequence"/>
</dbReference>
<name>A0A7W8M676_9FIRM</name>
<dbReference type="NCBIfam" id="TIGR00221">
    <property type="entry name" value="nagA"/>
    <property type="match status" value="1"/>
</dbReference>
<sequence>MRTWITGGQVYIAGHMENTGLVLKDGKVEGFCSSPAPGEKDQVYDAAGAYVVPGFIDIHTHGGFGIDVNAACKDDFETIGHFFATQGTTSWLCSILTDTQEQTTKCIEEALAHMGDHKNCASLMGIHLEGPFLSSEYKGAMPEYLLKTPDLALVEKYQQAAQGNIRYMTVSPEVAGVPKAIPDIKALGIAVAIGHSGADYETAWRCIRNGAVAGTHVMNAMKLMHQHFPGIMGALLESDAYCEAICDGRHLHPGTVRFLIKVKGMDRMVAITDSIMAAGLPDGNYKLGVNDVIVTDGDAKLKDGTRAGSTLTTGQALKNVIRFTGKTLAQVLPMFTINPAKVVGADRKVGSLEPGKDGDVVILDQKFSVKDTFIKGEKIIKRR</sequence>
<dbReference type="PIRSF" id="PIRSF038994">
    <property type="entry name" value="NagA"/>
    <property type="match status" value="1"/>
</dbReference>
<dbReference type="GO" id="GO:0008448">
    <property type="term" value="F:N-acetylglucosamine-6-phosphate deacetylase activity"/>
    <property type="evidence" value="ECO:0007669"/>
    <property type="project" value="UniProtKB-EC"/>
</dbReference>
<gene>
    <name evidence="9" type="ORF">HNP82_002245</name>
</gene>
<comment type="cofactor">
    <cofactor evidence="7">
        <name>a divalent metal cation</name>
        <dbReference type="ChEBI" id="CHEBI:60240"/>
    </cofactor>
    <text evidence="7">Binds 1 divalent metal cation per subunit.</text>
</comment>
<reference evidence="9 10" key="1">
    <citation type="submission" date="2020-08" db="EMBL/GenBank/DDBJ databases">
        <title>Genomic Encyclopedia of Type Strains, Phase IV (KMG-IV): sequencing the most valuable type-strain genomes for metagenomic binning, comparative biology and taxonomic classification.</title>
        <authorList>
            <person name="Goeker M."/>
        </authorList>
    </citation>
    <scope>NUCLEOTIDE SEQUENCE [LARGE SCALE GENOMIC DNA]</scope>
    <source>
        <strain evidence="9 10">DSM 106146</strain>
    </source>
</reference>
<feature type="active site" description="Proton donor/acceptor" evidence="6">
    <location>
        <position position="273"/>
    </location>
</feature>
<feature type="binding site" evidence="7">
    <location>
        <position position="195"/>
    </location>
    <ligand>
        <name>Zn(2+)</name>
        <dbReference type="ChEBI" id="CHEBI:29105"/>
    </ligand>
</feature>
<dbReference type="InterPro" id="IPR006680">
    <property type="entry name" value="Amidohydro-rel"/>
</dbReference>
<evidence type="ECO:0000256" key="7">
    <source>
        <dbReference type="PIRSR" id="PIRSR038994-3"/>
    </source>
</evidence>
<dbReference type="InterPro" id="IPR003764">
    <property type="entry name" value="GlcNAc_6-P_deAcase"/>
</dbReference>
<evidence type="ECO:0000256" key="2">
    <source>
        <dbReference type="ARBA" id="ARBA00022723"/>
    </source>
</evidence>
<evidence type="ECO:0000256" key="3">
    <source>
        <dbReference type="ARBA" id="ARBA00022801"/>
    </source>
</evidence>
<feature type="binding site" evidence="7">
    <location>
        <position position="129"/>
    </location>
    <ligand>
        <name>Zn(2+)</name>
        <dbReference type="ChEBI" id="CHEBI:29105"/>
    </ligand>
</feature>
<keyword evidence="3 5" id="KW-0378">Hydrolase</keyword>
<keyword evidence="4 5" id="KW-0119">Carbohydrate metabolism</keyword>
<dbReference type="InterPro" id="IPR011059">
    <property type="entry name" value="Metal-dep_hydrolase_composite"/>
</dbReference>
<evidence type="ECO:0000256" key="6">
    <source>
        <dbReference type="PIRSR" id="PIRSR038994-1"/>
    </source>
</evidence>
<dbReference type="Gene3D" id="2.30.40.10">
    <property type="entry name" value="Urease, subunit C, domain 1"/>
    <property type="match status" value="1"/>
</dbReference>
<dbReference type="EC" id="3.5.1.25" evidence="9"/>
<evidence type="ECO:0000313" key="10">
    <source>
        <dbReference type="Proteomes" id="UP000543642"/>
    </source>
</evidence>
<feature type="binding site" evidence="7">
    <location>
        <position position="216"/>
    </location>
    <ligand>
        <name>Zn(2+)</name>
        <dbReference type="ChEBI" id="CHEBI:29105"/>
    </ligand>
</feature>
<dbReference type="AlphaFoldDB" id="A0A7W8M676"/>
<dbReference type="CDD" id="cd00854">
    <property type="entry name" value="NagA"/>
    <property type="match status" value="1"/>
</dbReference>
<keyword evidence="10" id="KW-1185">Reference proteome</keyword>
<evidence type="ECO:0000256" key="1">
    <source>
        <dbReference type="ARBA" id="ARBA00010716"/>
    </source>
</evidence>
<dbReference type="Pfam" id="PF01979">
    <property type="entry name" value="Amidohydro_1"/>
    <property type="match status" value="1"/>
</dbReference>
<evidence type="ECO:0000259" key="8">
    <source>
        <dbReference type="Pfam" id="PF01979"/>
    </source>
</evidence>
<feature type="domain" description="Amidohydrolase-related" evidence="8">
    <location>
        <begin position="50"/>
        <end position="377"/>
    </location>
</feature>
<comment type="caution">
    <text evidence="9">The sequence shown here is derived from an EMBL/GenBank/DDBJ whole genome shotgun (WGS) entry which is preliminary data.</text>
</comment>
<dbReference type="GO" id="GO:0006046">
    <property type="term" value="P:N-acetylglucosamine catabolic process"/>
    <property type="evidence" value="ECO:0007669"/>
    <property type="project" value="TreeGrafter"/>
</dbReference>
<dbReference type="InterPro" id="IPR032466">
    <property type="entry name" value="Metal_Hydrolase"/>
</dbReference>
<evidence type="ECO:0000313" key="9">
    <source>
        <dbReference type="EMBL" id="MBB5265106.1"/>
    </source>
</evidence>
<dbReference type="PANTHER" id="PTHR11113:SF14">
    <property type="entry name" value="N-ACETYLGLUCOSAMINE-6-PHOSPHATE DEACETYLASE"/>
    <property type="match status" value="1"/>
</dbReference>
<comment type="similarity">
    <text evidence="1 5">Belongs to the metallo-dependent hydrolases superfamily. NagA family.</text>
</comment>
<proteinExistence type="inferred from homology"/>
<evidence type="ECO:0000256" key="4">
    <source>
        <dbReference type="ARBA" id="ARBA00023277"/>
    </source>
</evidence>
<dbReference type="GO" id="GO:0046872">
    <property type="term" value="F:metal ion binding"/>
    <property type="evidence" value="ECO:0007669"/>
    <property type="project" value="UniProtKB-KW"/>
</dbReference>
<accession>A0A7W8M676</accession>
<evidence type="ECO:0000256" key="5">
    <source>
        <dbReference type="PIRNR" id="PIRNR038994"/>
    </source>
</evidence>
<dbReference type="Gene3D" id="3.20.20.140">
    <property type="entry name" value="Metal-dependent hydrolases"/>
    <property type="match status" value="1"/>
</dbReference>
<dbReference type="SUPFAM" id="SSF51556">
    <property type="entry name" value="Metallo-dependent hydrolases"/>
    <property type="match status" value="1"/>
</dbReference>
<organism evidence="9 10">
    <name type="scientific">Catenibacillus scindens</name>
    <dbReference type="NCBI Taxonomy" id="673271"/>
    <lineage>
        <taxon>Bacteria</taxon>
        <taxon>Bacillati</taxon>
        <taxon>Bacillota</taxon>
        <taxon>Clostridia</taxon>
        <taxon>Lachnospirales</taxon>
        <taxon>Lachnospiraceae</taxon>
        <taxon>Catenibacillus</taxon>
    </lineage>
</organism>
<dbReference type="PANTHER" id="PTHR11113">
    <property type="entry name" value="N-ACETYLGLUCOSAMINE-6-PHOSPHATE DEACETYLASE"/>
    <property type="match status" value="1"/>
</dbReference>
<dbReference type="SUPFAM" id="SSF51338">
    <property type="entry name" value="Composite domain of metallo-dependent hydrolases"/>
    <property type="match status" value="1"/>
</dbReference>
<dbReference type="RefSeq" id="WP_183774605.1">
    <property type="nucleotide sequence ID" value="NZ_JACHFW010000009.1"/>
</dbReference>